<proteinExistence type="predicted"/>
<sequence>MAVVMIAAVIAIINKPNEADFAIWMEDTYEVQCLDEQCGAFQIEEGNEKILMNSVRGGYAPGIFITKINNTYRNFEDPSYQLDLEVAGFFGKIMIENEKIKRINKR</sequence>
<reference evidence="1 2" key="1">
    <citation type="submission" date="2023-09" db="EMBL/GenBank/DDBJ databases">
        <title>Microbial mechanism of fulvic acid promoting antimony reduction mineralization in rice fields.</title>
        <authorList>
            <person name="Chen G."/>
            <person name="Lan J."/>
        </authorList>
    </citation>
    <scope>NUCLEOTIDE SEQUENCE [LARGE SCALE GENOMIC DNA]</scope>
    <source>
        <strain evidence="1 2">PS1</strain>
    </source>
</reference>
<name>A0ABY9VIA5_9BACI</name>
<keyword evidence="2" id="KW-1185">Reference proteome</keyword>
<dbReference type="EMBL" id="CP134494">
    <property type="protein sequence ID" value="WNF23388.1"/>
    <property type="molecule type" value="Genomic_DNA"/>
</dbReference>
<protein>
    <submittedName>
        <fullName evidence="1">Uncharacterized protein</fullName>
    </submittedName>
</protein>
<organism evidence="1 2">
    <name type="scientific">Mesobacillus jeotgali</name>
    <dbReference type="NCBI Taxonomy" id="129985"/>
    <lineage>
        <taxon>Bacteria</taxon>
        <taxon>Bacillati</taxon>
        <taxon>Bacillota</taxon>
        <taxon>Bacilli</taxon>
        <taxon>Bacillales</taxon>
        <taxon>Bacillaceae</taxon>
        <taxon>Mesobacillus</taxon>
    </lineage>
</organism>
<evidence type="ECO:0000313" key="2">
    <source>
        <dbReference type="Proteomes" id="UP001303324"/>
    </source>
</evidence>
<accession>A0ABY9VIA5</accession>
<dbReference type="Proteomes" id="UP001303324">
    <property type="component" value="Chromosome"/>
</dbReference>
<evidence type="ECO:0000313" key="1">
    <source>
        <dbReference type="EMBL" id="WNF23388.1"/>
    </source>
</evidence>
<gene>
    <name evidence="1" type="ORF">RH061_02440</name>
</gene>
<dbReference type="RefSeq" id="WP_311073671.1">
    <property type="nucleotide sequence ID" value="NZ_CP134494.1"/>
</dbReference>